<accession>A0ABX0U5Y7</accession>
<dbReference type="RefSeq" id="WP_167183938.1">
    <property type="nucleotide sequence ID" value="NZ_JAASQL010000001.1"/>
</dbReference>
<keyword evidence="5" id="KW-1185">Reference proteome</keyword>
<dbReference type="Pfam" id="PF18962">
    <property type="entry name" value="Por_Secre_tail"/>
    <property type="match status" value="1"/>
</dbReference>
<evidence type="ECO:0000313" key="5">
    <source>
        <dbReference type="Proteomes" id="UP000745859"/>
    </source>
</evidence>
<dbReference type="Proteomes" id="UP000745859">
    <property type="component" value="Unassembled WGS sequence"/>
</dbReference>
<keyword evidence="1 2" id="KW-0732">Signal</keyword>
<dbReference type="InterPro" id="IPR026444">
    <property type="entry name" value="Secre_tail"/>
</dbReference>
<gene>
    <name evidence="4" type="ORF">FHR24_000703</name>
</gene>
<evidence type="ECO:0000259" key="3">
    <source>
        <dbReference type="Pfam" id="PF18962"/>
    </source>
</evidence>
<evidence type="ECO:0000313" key="4">
    <source>
        <dbReference type="EMBL" id="NIJ44264.1"/>
    </source>
</evidence>
<organism evidence="4 5">
    <name type="scientific">Wenyingzhuangia heitensis</name>
    <dbReference type="NCBI Taxonomy" id="1487859"/>
    <lineage>
        <taxon>Bacteria</taxon>
        <taxon>Pseudomonadati</taxon>
        <taxon>Bacteroidota</taxon>
        <taxon>Flavobacteriia</taxon>
        <taxon>Flavobacteriales</taxon>
        <taxon>Flavobacteriaceae</taxon>
        <taxon>Wenyingzhuangia</taxon>
    </lineage>
</organism>
<feature type="signal peptide" evidence="2">
    <location>
        <begin position="1"/>
        <end position="20"/>
    </location>
</feature>
<reference evidence="4 5" key="1">
    <citation type="submission" date="2020-03" db="EMBL/GenBank/DDBJ databases">
        <title>Genomic Encyclopedia of Type Strains, Phase IV (KMG-IV): sequencing the most valuable type-strain genomes for metagenomic binning, comparative biology and taxonomic classification.</title>
        <authorList>
            <person name="Goeker M."/>
        </authorList>
    </citation>
    <scope>NUCLEOTIDE SEQUENCE [LARGE SCALE GENOMIC DNA]</scope>
    <source>
        <strain evidence="4 5">DSM 101599</strain>
    </source>
</reference>
<dbReference type="EMBL" id="JAASQL010000001">
    <property type="protein sequence ID" value="NIJ44264.1"/>
    <property type="molecule type" value="Genomic_DNA"/>
</dbReference>
<dbReference type="NCBIfam" id="TIGR04183">
    <property type="entry name" value="Por_Secre_tail"/>
    <property type="match status" value="1"/>
</dbReference>
<protein>
    <recommendedName>
        <fullName evidence="3">Secretion system C-terminal sorting domain-containing protein</fullName>
    </recommendedName>
</protein>
<proteinExistence type="predicted"/>
<sequence length="258" mass="26897">MIKKLLFTVALATMTFAANAQYSEGFEGASPNVGAQNAGSTDNIAYSVVSYPSGTTGGDNSTKVLEVVEGVGAKAWHFAFITPSPAFDPANGNYVSLNFMPGELGAGTFTLGLKEGSNDTQTFNASYNATSTTEWIKLEFDISGYIGGNATRIEFDHDNGVTATVQPRTLYIDAVVQTSSPTLSSTVTKKDISSNISPNPVSNVLNVAVEGAETYKLVNVLGQTVLTQAATGTINVSGLPAGVYVLVTEKGTAKVIVE</sequence>
<name>A0ABX0U5Y7_9FLAO</name>
<comment type="caution">
    <text evidence="4">The sequence shown here is derived from an EMBL/GenBank/DDBJ whole genome shotgun (WGS) entry which is preliminary data.</text>
</comment>
<feature type="chain" id="PRO_5045617880" description="Secretion system C-terminal sorting domain-containing protein" evidence="2">
    <location>
        <begin position="21"/>
        <end position="258"/>
    </location>
</feature>
<evidence type="ECO:0000256" key="2">
    <source>
        <dbReference type="SAM" id="SignalP"/>
    </source>
</evidence>
<feature type="domain" description="Secretion system C-terminal sorting" evidence="3">
    <location>
        <begin position="196"/>
        <end position="255"/>
    </location>
</feature>
<evidence type="ECO:0000256" key="1">
    <source>
        <dbReference type="ARBA" id="ARBA00022729"/>
    </source>
</evidence>